<evidence type="ECO:0000256" key="2">
    <source>
        <dbReference type="ARBA" id="ARBA00022737"/>
    </source>
</evidence>
<reference evidence="3" key="1">
    <citation type="journal article" date="2023" name="Insect Mol. Biol.">
        <title>Genome sequencing provides insights into the evolution of gene families encoding plant cell wall-degrading enzymes in longhorned beetles.</title>
        <authorList>
            <person name="Shin N.R."/>
            <person name="Okamura Y."/>
            <person name="Kirsch R."/>
            <person name="Pauchet Y."/>
        </authorList>
    </citation>
    <scope>NUCLEOTIDE SEQUENCE</scope>
    <source>
        <strain evidence="3">MMC_N1</strain>
    </source>
</reference>
<keyword evidence="4" id="KW-1185">Reference proteome</keyword>
<dbReference type="PANTHER" id="PTHR46652">
    <property type="entry name" value="LEUCINE-RICH REPEAT AND IQ DOMAIN-CONTAINING PROTEIN 1-RELATED"/>
    <property type="match status" value="1"/>
</dbReference>
<dbReference type="Gene3D" id="3.80.10.10">
    <property type="entry name" value="Ribonuclease Inhibitor"/>
    <property type="match status" value="2"/>
</dbReference>
<dbReference type="InterPro" id="IPR032675">
    <property type="entry name" value="LRR_dom_sf"/>
</dbReference>
<dbReference type="InterPro" id="IPR050836">
    <property type="entry name" value="SDS22/Internalin_LRR"/>
</dbReference>
<proteinExistence type="predicted"/>
<dbReference type="Proteomes" id="UP001162164">
    <property type="component" value="Unassembled WGS sequence"/>
</dbReference>
<dbReference type="EMBL" id="JAPWTJ010001869">
    <property type="protein sequence ID" value="KAJ8969093.1"/>
    <property type="molecule type" value="Genomic_DNA"/>
</dbReference>
<dbReference type="SUPFAM" id="SSF52058">
    <property type="entry name" value="L domain-like"/>
    <property type="match status" value="1"/>
</dbReference>
<evidence type="ECO:0008006" key="5">
    <source>
        <dbReference type="Google" id="ProtNLM"/>
    </source>
</evidence>
<dbReference type="InterPro" id="IPR001611">
    <property type="entry name" value="Leu-rich_rpt"/>
</dbReference>
<keyword evidence="2" id="KW-0677">Repeat</keyword>
<sequence length="609" mass="70053">MTSLNNFLPSSESEAFTDTFTTSGDVADESEVSSNASGFEFDEYSRTFEIVKGLAGVWRTHRFEENPWEESGKGYLQLEDDVTVEEDENLGVLTDFIIGSSLSYLSRSPEDLRHVLCKCVLSNKQLNDISEIRYYHYIQYLDLSFNELTTLFPLGQLPFLQYLDVSHNYLQELLDFKASFYLTFVNFSYNMISVIPDLTQFWSITHMNLSHNGIVEITGLENLRFLSHLDLSYNNIQEIENLNNLRLQYLILHHNEIVDSEGDHATEFKTLHYIRFVDVSDNHLTSLKLFQNAENLESINIANNDIFNLLEVYYLENLRYLSRLNFHGNPIASMKYYSTACLSVVKHLMTLDGEDLTAEQKIEAKKSCEVDASLPARKSHIDLVLLEQINQPYIGPHIVPYNQPPPVVIMLVGLPGSKKKHIVKEFCKINNKSYKHEVPFSCRLCKPFQSALTLIDLAFVMTGHKLCPSEEPHGSCTRKGWLLLLFAMAPGERLKFILVTHLLYSPEKTQKTRDITNSRAGEIMRHSGNSNLRRFFSLLCPTLMATLLELVVHQELEKCINKILVFHGDINSALSLKMMGINPRLVLAVPRNQDIHFKWLRTKYFYDEM</sequence>
<name>A0ABQ9IYV0_9CUCU</name>
<accession>A0ABQ9IYV0</accession>
<evidence type="ECO:0000256" key="1">
    <source>
        <dbReference type="ARBA" id="ARBA00022614"/>
    </source>
</evidence>
<comment type="caution">
    <text evidence="3">The sequence shown here is derived from an EMBL/GenBank/DDBJ whole genome shotgun (WGS) entry which is preliminary data.</text>
</comment>
<protein>
    <recommendedName>
        <fullName evidence="5">Leucine-rich repeat and guanylate kinase domain-containing protein</fullName>
    </recommendedName>
</protein>
<organism evidence="3 4">
    <name type="scientific">Molorchus minor</name>
    <dbReference type="NCBI Taxonomy" id="1323400"/>
    <lineage>
        <taxon>Eukaryota</taxon>
        <taxon>Metazoa</taxon>
        <taxon>Ecdysozoa</taxon>
        <taxon>Arthropoda</taxon>
        <taxon>Hexapoda</taxon>
        <taxon>Insecta</taxon>
        <taxon>Pterygota</taxon>
        <taxon>Neoptera</taxon>
        <taxon>Endopterygota</taxon>
        <taxon>Coleoptera</taxon>
        <taxon>Polyphaga</taxon>
        <taxon>Cucujiformia</taxon>
        <taxon>Chrysomeloidea</taxon>
        <taxon>Cerambycidae</taxon>
        <taxon>Lamiinae</taxon>
        <taxon>Monochamini</taxon>
        <taxon>Molorchus</taxon>
    </lineage>
</organism>
<gene>
    <name evidence="3" type="ORF">NQ317_016780</name>
</gene>
<keyword evidence="1" id="KW-0433">Leucine-rich repeat</keyword>
<dbReference type="PANTHER" id="PTHR46652:SF3">
    <property type="entry name" value="LEUCINE-RICH REPEAT-CONTAINING PROTEIN 9"/>
    <property type="match status" value="1"/>
</dbReference>
<evidence type="ECO:0000313" key="3">
    <source>
        <dbReference type="EMBL" id="KAJ8969093.1"/>
    </source>
</evidence>
<evidence type="ECO:0000313" key="4">
    <source>
        <dbReference type="Proteomes" id="UP001162164"/>
    </source>
</evidence>
<dbReference type="PROSITE" id="PS51450">
    <property type="entry name" value="LRR"/>
    <property type="match status" value="3"/>
</dbReference>